<feature type="transmembrane region" description="Helical" evidence="6">
    <location>
        <begin position="237"/>
        <end position="258"/>
    </location>
</feature>
<keyword evidence="4 6" id="KW-1133">Transmembrane helix</keyword>
<organism evidence="7 8">
    <name type="scientific">Pseudarthrobacter enclensis</name>
    <dbReference type="NCBI Taxonomy" id="993070"/>
    <lineage>
        <taxon>Bacteria</taxon>
        <taxon>Bacillati</taxon>
        <taxon>Actinomycetota</taxon>
        <taxon>Actinomycetes</taxon>
        <taxon>Micrococcales</taxon>
        <taxon>Micrococcaceae</taxon>
        <taxon>Pseudarthrobacter</taxon>
    </lineage>
</organism>
<proteinExistence type="predicted"/>
<reference evidence="7 8" key="1">
    <citation type="submission" date="2023-07" db="EMBL/GenBank/DDBJ databases">
        <title>Sorghum-associated microbial communities from plants grown in Nebraska, USA.</title>
        <authorList>
            <person name="Schachtman D."/>
        </authorList>
    </citation>
    <scope>NUCLEOTIDE SEQUENCE [LARGE SCALE GENOMIC DNA]</scope>
    <source>
        <strain evidence="7 8">CC222</strain>
    </source>
</reference>
<feature type="transmembrane region" description="Helical" evidence="6">
    <location>
        <begin position="265"/>
        <end position="284"/>
    </location>
</feature>
<dbReference type="PANTHER" id="PTHR32196">
    <property type="entry name" value="ABC TRANSPORTER PERMEASE PROTEIN YPHD-RELATED-RELATED"/>
    <property type="match status" value="1"/>
</dbReference>
<name>A0ABT9RWB8_9MICC</name>
<evidence type="ECO:0000313" key="8">
    <source>
        <dbReference type="Proteomes" id="UP001226577"/>
    </source>
</evidence>
<keyword evidence="8" id="KW-1185">Reference proteome</keyword>
<evidence type="ECO:0000313" key="7">
    <source>
        <dbReference type="EMBL" id="MDP9889076.1"/>
    </source>
</evidence>
<evidence type="ECO:0000256" key="1">
    <source>
        <dbReference type="ARBA" id="ARBA00004651"/>
    </source>
</evidence>
<dbReference type="Proteomes" id="UP001226577">
    <property type="component" value="Unassembled WGS sequence"/>
</dbReference>
<evidence type="ECO:0000256" key="3">
    <source>
        <dbReference type="ARBA" id="ARBA00022692"/>
    </source>
</evidence>
<keyword evidence="2" id="KW-1003">Cell membrane</keyword>
<evidence type="ECO:0000256" key="5">
    <source>
        <dbReference type="ARBA" id="ARBA00023136"/>
    </source>
</evidence>
<evidence type="ECO:0000256" key="6">
    <source>
        <dbReference type="SAM" id="Phobius"/>
    </source>
</evidence>
<protein>
    <submittedName>
        <fullName evidence="7">Ribose transport system permease protein</fullName>
    </submittedName>
</protein>
<feature type="transmembrane region" description="Helical" evidence="6">
    <location>
        <begin position="290"/>
        <end position="309"/>
    </location>
</feature>
<feature type="transmembrane region" description="Helical" evidence="6">
    <location>
        <begin position="43"/>
        <end position="70"/>
    </location>
</feature>
<feature type="transmembrane region" description="Helical" evidence="6">
    <location>
        <begin position="212"/>
        <end position="231"/>
    </location>
</feature>
<dbReference type="InterPro" id="IPR001851">
    <property type="entry name" value="ABC_transp_permease"/>
</dbReference>
<dbReference type="Pfam" id="PF02653">
    <property type="entry name" value="BPD_transp_2"/>
    <property type="match status" value="1"/>
</dbReference>
<feature type="transmembrane region" description="Helical" evidence="6">
    <location>
        <begin position="118"/>
        <end position="139"/>
    </location>
</feature>
<evidence type="ECO:0000256" key="2">
    <source>
        <dbReference type="ARBA" id="ARBA00022475"/>
    </source>
</evidence>
<dbReference type="EMBL" id="JAUSRE010000013">
    <property type="protein sequence ID" value="MDP9889076.1"/>
    <property type="molecule type" value="Genomic_DNA"/>
</dbReference>
<comment type="caution">
    <text evidence="7">The sequence shown here is derived from an EMBL/GenBank/DDBJ whole genome shotgun (WGS) entry which is preliminary data.</text>
</comment>
<comment type="subcellular location">
    <subcellularLocation>
        <location evidence="1">Cell membrane</location>
        <topology evidence="1">Multi-pass membrane protein</topology>
    </subcellularLocation>
</comment>
<keyword evidence="3 6" id="KW-0812">Transmembrane</keyword>
<keyword evidence="5 6" id="KW-0472">Membrane</keyword>
<feature type="transmembrane region" description="Helical" evidence="6">
    <location>
        <begin position="90"/>
        <end position="111"/>
    </location>
</feature>
<evidence type="ECO:0000256" key="4">
    <source>
        <dbReference type="ARBA" id="ARBA00022989"/>
    </source>
</evidence>
<accession>A0ABT9RWB8</accession>
<feature type="transmembrane region" description="Helical" evidence="6">
    <location>
        <begin position="159"/>
        <end position="179"/>
    </location>
</feature>
<dbReference type="RefSeq" id="WP_307308875.1">
    <property type="nucleotide sequence ID" value="NZ_JAUSRE010000013.1"/>
</dbReference>
<sequence>MAAYSDKVPFAALIVLLMIVLVMLFVNPSFLSGNNIRALAEQSAVPVVVAVGLTFVILMGGIDLSVAGVMAAASLSSALLLANDRNTLSLGLWVIPAGCAVGAALGLLAGLSVSILRVPSFIVTIGTWQIGLGIGLLLFGGKPPRVLDNGVRDLANGSVAGVAGVVWLAVLVVAIGWFVQTRTRFGRYAYVIGGSEETALLSGIPVRKYRTLSFVVAGAAAGLAAVMATTRTGVGDVGIGGSLLFTTIAGIVIGGTLLTGGRGGVAHSVVGVIVIVAIANAMVLGGVSSYIQQAVQGVVVLVAATVALWRSRQRLRVVK</sequence>
<feature type="transmembrane region" description="Helical" evidence="6">
    <location>
        <begin position="12"/>
        <end position="31"/>
    </location>
</feature>
<dbReference type="PANTHER" id="PTHR32196:SF72">
    <property type="entry name" value="RIBOSE IMPORT PERMEASE PROTEIN RBSC"/>
    <property type="match status" value="1"/>
</dbReference>
<gene>
    <name evidence="7" type="ORF">J2X98_002674</name>
</gene>